<name>A0A9N9F0F5_FUNMO</name>
<keyword evidence="5" id="KW-0175">Coiled coil</keyword>
<accession>A0A9N9F0F5</accession>
<sequence length="302" mass="35147">MEHPSSASSNNNNNNVADNKSNNLTEIKQLKSRYYESELEREGLNSLTESLKSKIRALQQQIFSQESTIKSAQDLISQKEILLDQIERYKQKVTDSESHLSTIKKEIFSLKENNNGYIKKYNELQQQNVQIQQKNNLLEVDKQQLSKKLKEIEEENNLLNKELKQLGIRYKCGHCDNYDICSNCETSNHNRDHVFIKIKRPIGNDRFARTALLPEFKLIEQNEQDIDHKTVCNVCHKNIKGIRYKCGHCVKFEMCVICEAYPFNLHDPTHVFIKIKRPVQIDSNEAILPLEFRPIITKAANV</sequence>
<keyword evidence="1" id="KW-0479">Metal-binding</keyword>
<comment type="caution">
    <text evidence="8">The sequence shown here is derived from an EMBL/GenBank/DDBJ whole genome shotgun (WGS) entry which is preliminary data.</text>
</comment>
<organism evidence="8 9">
    <name type="scientific">Funneliformis mosseae</name>
    <name type="common">Endomycorrhizal fungus</name>
    <name type="synonym">Glomus mosseae</name>
    <dbReference type="NCBI Taxonomy" id="27381"/>
    <lineage>
        <taxon>Eukaryota</taxon>
        <taxon>Fungi</taxon>
        <taxon>Fungi incertae sedis</taxon>
        <taxon>Mucoromycota</taxon>
        <taxon>Glomeromycotina</taxon>
        <taxon>Glomeromycetes</taxon>
        <taxon>Glomerales</taxon>
        <taxon>Glomeraceae</taxon>
        <taxon>Funneliformis</taxon>
    </lineage>
</organism>
<feature type="domain" description="ZZ-type" evidence="7">
    <location>
        <begin position="227"/>
        <end position="280"/>
    </location>
</feature>
<keyword evidence="9" id="KW-1185">Reference proteome</keyword>
<evidence type="ECO:0000256" key="5">
    <source>
        <dbReference type="SAM" id="Coils"/>
    </source>
</evidence>
<dbReference type="Gene3D" id="3.30.60.90">
    <property type="match status" value="2"/>
</dbReference>
<dbReference type="SMART" id="SM00291">
    <property type="entry name" value="ZnF_ZZ"/>
    <property type="match status" value="2"/>
</dbReference>
<dbReference type="InterPro" id="IPR052260">
    <property type="entry name" value="Autophagy_Rcpt_SigReg"/>
</dbReference>
<gene>
    <name evidence="8" type="ORF">FMOSSE_LOCUS4037</name>
</gene>
<evidence type="ECO:0000256" key="1">
    <source>
        <dbReference type="ARBA" id="ARBA00022723"/>
    </source>
</evidence>
<dbReference type="EMBL" id="CAJVPP010000651">
    <property type="protein sequence ID" value="CAG8501011.1"/>
    <property type="molecule type" value="Genomic_DNA"/>
</dbReference>
<dbReference type="InterPro" id="IPR000433">
    <property type="entry name" value="Znf_ZZ"/>
</dbReference>
<evidence type="ECO:0000256" key="6">
    <source>
        <dbReference type="SAM" id="MobiDB-lite"/>
    </source>
</evidence>
<protein>
    <submittedName>
        <fullName evidence="8">11500_t:CDS:1</fullName>
    </submittedName>
</protein>
<dbReference type="InterPro" id="IPR043145">
    <property type="entry name" value="Znf_ZZ_sf"/>
</dbReference>
<dbReference type="PANTHER" id="PTHR15090">
    <property type="entry name" value="SEQUESTOSOME 1-RELATED"/>
    <property type="match status" value="1"/>
</dbReference>
<keyword evidence="3" id="KW-0862">Zinc</keyword>
<dbReference type="PANTHER" id="PTHR15090:SF8">
    <property type="entry name" value="ZZ-TYPE ZINC FINGER-CONTAINING PROTEIN"/>
    <property type="match status" value="1"/>
</dbReference>
<evidence type="ECO:0000256" key="3">
    <source>
        <dbReference type="ARBA" id="ARBA00022833"/>
    </source>
</evidence>
<evidence type="ECO:0000313" key="8">
    <source>
        <dbReference type="EMBL" id="CAG8501011.1"/>
    </source>
</evidence>
<evidence type="ECO:0000259" key="7">
    <source>
        <dbReference type="PROSITE" id="PS50135"/>
    </source>
</evidence>
<dbReference type="Proteomes" id="UP000789375">
    <property type="component" value="Unassembled WGS sequence"/>
</dbReference>
<keyword evidence="2 4" id="KW-0863">Zinc-finger</keyword>
<feature type="coiled-coil region" evidence="5">
    <location>
        <begin position="41"/>
        <end position="169"/>
    </location>
</feature>
<reference evidence="8" key="1">
    <citation type="submission" date="2021-06" db="EMBL/GenBank/DDBJ databases">
        <authorList>
            <person name="Kallberg Y."/>
            <person name="Tangrot J."/>
            <person name="Rosling A."/>
        </authorList>
    </citation>
    <scope>NUCLEOTIDE SEQUENCE</scope>
    <source>
        <strain evidence="8">87-6 pot B 2015</strain>
    </source>
</reference>
<dbReference type="PROSITE" id="PS50135">
    <property type="entry name" value="ZF_ZZ_2"/>
    <property type="match status" value="1"/>
</dbReference>
<feature type="region of interest" description="Disordered" evidence="6">
    <location>
        <begin position="1"/>
        <end position="23"/>
    </location>
</feature>
<evidence type="ECO:0000256" key="2">
    <source>
        <dbReference type="ARBA" id="ARBA00022771"/>
    </source>
</evidence>
<dbReference type="Pfam" id="PF00569">
    <property type="entry name" value="ZZ"/>
    <property type="match status" value="1"/>
</dbReference>
<evidence type="ECO:0000256" key="4">
    <source>
        <dbReference type="PROSITE-ProRule" id="PRU00228"/>
    </source>
</evidence>
<proteinExistence type="predicted"/>
<dbReference type="SUPFAM" id="SSF57850">
    <property type="entry name" value="RING/U-box"/>
    <property type="match status" value="2"/>
</dbReference>
<dbReference type="GO" id="GO:0008270">
    <property type="term" value="F:zinc ion binding"/>
    <property type="evidence" value="ECO:0007669"/>
    <property type="project" value="UniProtKB-KW"/>
</dbReference>
<evidence type="ECO:0000313" key="9">
    <source>
        <dbReference type="Proteomes" id="UP000789375"/>
    </source>
</evidence>
<dbReference type="AlphaFoldDB" id="A0A9N9F0F5"/>